<dbReference type="EMBL" id="JACAZF010000002">
    <property type="protein sequence ID" value="KAF7311877.1"/>
    <property type="molecule type" value="Genomic_DNA"/>
</dbReference>
<dbReference type="SUPFAM" id="SSF57756">
    <property type="entry name" value="Retrovirus zinc finger-like domains"/>
    <property type="match status" value="1"/>
</dbReference>
<reference evidence="3" key="1">
    <citation type="submission" date="2020-05" db="EMBL/GenBank/DDBJ databases">
        <title>Mycena genomes resolve the evolution of fungal bioluminescence.</title>
        <authorList>
            <person name="Tsai I.J."/>
        </authorList>
    </citation>
    <scope>NUCLEOTIDE SEQUENCE</scope>
    <source>
        <strain evidence="3">171206Taipei</strain>
    </source>
</reference>
<evidence type="ECO:0000313" key="4">
    <source>
        <dbReference type="Proteomes" id="UP000636479"/>
    </source>
</evidence>
<comment type="caution">
    <text evidence="3">The sequence shown here is derived from an EMBL/GenBank/DDBJ whole genome shotgun (WGS) entry which is preliminary data.</text>
</comment>
<evidence type="ECO:0008006" key="5">
    <source>
        <dbReference type="Google" id="ProtNLM"/>
    </source>
</evidence>
<keyword evidence="4" id="KW-1185">Reference proteome</keyword>
<dbReference type="OrthoDB" id="3252634at2759"/>
<dbReference type="GeneID" id="59341406"/>
<dbReference type="GO" id="GO:0003676">
    <property type="term" value="F:nucleic acid binding"/>
    <property type="evidence" value="ECO:0007669"/>
    <property type="project" value="InterPro"/>
</dbReference>
<dbReference type="GO" id="GO:0008270">
    <property type="term" value="F:zinc ion binding"/>
    <property type="evidence" value="ECO:0007669"/>
    <property type="project" value="InterPro"/>
</dbReference>
<proteinExistence type="predicted"/>
<evidence type="ECO:0000256" key="1">
    <source>
        <dbReference type="ARBA" id="ARBA00022664"/>
    </source>
</evidence>
<dbReference type="AlphaFoldDB" id="A0A8H6T8G3"/>
<dbReference type="GO" id="GO:0006397">
    <property type="term" value="P:mRNA processing"/>
    <property type="evidence" value="ECO:0007669"/>
    <property type="project" value="UniProtKB-KW"/>
</dbReference>
<accession>A0A8H6T8G3</accession>
<feature type="compositionally biased region" description="Polar residues" evidence="2">
    <location>
        <begin position="389"/>
        <end position="401"/>
    </location>
</feature>
<gene>
    <name evidence="3" type="ORF">MIND_00198500</name>
</gene>
<sequence length="401" mass="44955">MPARRDRIAPVFDSAHPRDLPKFFSDLEFLLARASVIDDQQKKHHATRYLELNDQELWEFLPEFANPGSSYAEFVDAVFALYPEANPDRRFAIADLEALVSAFASIDTPSRATFCAFYRDFWRVSSFLRSKRRLADFEQSQALVRAIPPALRPAVGHELELRCPDVQIDDAYPLDAVRAAIDRVLLRNKASSSLAAKEESVSPKIEKMPHTNVPRSANDPSASRLDSPPSPQRFRSSCSYCSDPAHWIRDCPRLTFDLASGFCKRNAEGKVVLPNGRFVPHTVVGPDLRSRIELCRPSVPPPFAAPVVVPAQRPPRVEPTSRPVALPSVLIPLTEAQRIEQIEFELAVLHGRRTQLQPVHSIDMPPPSSPLSLPNQRQRIERSFLIPPQVSQESSAPSSRL</sequence>
<keyword evidence="1" id="KW-0507">mRNA processing</keyword>
<feature type="region of interest" description="Disordered" evidence="2">
    <location>
        <begin position="197"/>
        <end position="231"/>
    </location>
</feature>
<evidence type="ECO:0000313" key="3">
    <source>
        <dbReference type="EMBL" id="KAF7311877.1"/>
    </source>
</evidence>
<feature type="compositionally biased region" description="Basic and acidic residues" evidence="2">
    <location>
        <begin position="197"/>
        <end position="209"/>
    </location>
</feature>
<dbReference type="RefSeq" id="XP_037223985.1">
    <property type="nucleotide sequence ID" value="XM_037358890.1"/>
</dbReference>
<dbReference type="InterPro" id="IPR036875">
    <property type="entry name" value="Znf_CCHC_sf"/>
</dbReference>
<feature type="region of interest" description="Disordered" evidence="2">
    <location>
        <begin position="382"/>
        <end position="401"/>
    </location>
</feature>
<name>A0A8H6T8G3_9AGAR</name>
<organism evidence="3 4">
    <name type="scientific">Mycena indigotica</name>
    <dbReference type="NCBI Taxonomy" id="2126181"/>
    <lineage>
        <taxon>Eukaryota</taxon>
        <taxon>Fungi</taxon>
        <taxon>Dikarya</taxon>
        <taxon>Basidiomycota</taxon>
        <taxon>Agaricomycotina</taxon>
        <taxon>Agaricomycetes</taxon>
        <taxon>Agaricomycetidae</taxon>
        <taxon>Agaricales</taxon>
        <taxon>Marasmiineae</taxon>
        <taxon>Mycenaceae</taxon>
        <taxon>Mycena</taxon>
    </lineage>
</organism>
<dbReference type="Proteomes" id="UP000636479">
    <property type="component" value="Unassembled WGS sequence"/>
</dbReference>
<evidence type="ECO:0000256" key="2">
    <source>
        <dbReference type="SAM" id="MobiDB-lite"/>
    </source>
</evidence>
<protein>
    <recommendedName>
        <fullName evidence="5">CCHC-type domain-containing protein</fullName>
    </recommendedName>
</protein>